<keyword evidence="2" id="KW-0472">Membrane</keyword>
<dbReference type="Gene3D" id="2.40.128.110">
    <property type="entry name" value="Lipid/polyisoprenoid-binding, YceI-like"/>
    <property type="match status" value="1"/>
</dbReference>
<dbReference type="SMART" id="SM00867">
    <property type="entry name" value="YceI"/>
    <property type="match status" value="1"/>
</dbReference>
<gene>
    <name evidence="4" type="ORF">QPX54_03025</name>
</gene>
<dbReference type="RefSeq" id="WP_284589505.1">
    <property type="nucleotide sequence ID" value="NZ_JASNVP010000002.1"/>
</dbReference>
<evidence type="ECO:0000259" key="3">
    <source>
        <dbReference type="SMART" id="SM00867"/>
    </source>
</evidence>
<comment type="similarity">
    <text evidence="1">Belongs to the UPF0312 family.</text>
</comment>
<dbReference type="SUPFAM" id="SSF101874">
    <property type="entry name" value="YceI-like"/>
    <property type="match status" value="1"/>
</dbReference>
<evidence type="ECO:0000256" key="1">
    <source>
        <dbReference type="ARBA" id="ARBA00008812"/>
    </source>
</evidence>
<dbReference type="Pfam" id="PF04264">
    <property type="entry name" value="YceI"/>
    <property type="match status" value="1"/>
</dbReference>
<sequence>MMKKSPVKRRKSIIVIFVVLIVLLALLSVVPLMYRLITGPGVKTEPLSDSGAAAASTPVDGNWEIVEGKNPNITSVGFTFSEILPGDERVTSGSTGYVTGHAKISNSTLESATVDVDMDQLTTDRDVRDVNMKDKLFETSKFPTSTFTLTEPVDVSKVPEDGTAGEVIVAGELTIKEHTEPVEAKFQALRDGDLLIVSGEVEINREDFGVHSPDLIAAKIAETGTVDIRLSFAKTDEQ</sequence>
<keyword evidence="2" id="KW-0812">Transmembrane</keyword>
<comment type="caution">
    <text evidence="4">The sequence shown here is derived from an EMBL/GenBank/DDBJ whole genome shotgun (WGS) entry which is preliminary data.</text>
</comment>
<dbReference type="PANTHER" id="PTHR34406">
    <property type="entry name" value="PROTEIN YCEI"/>
    <property type="match status" value="1"/>
</dbReference>
<evidence type="ECO:0000256" key="2">
    <source>
        <dbReference type="SAM" id="Phobius"/>
    </source>
</evidence>
<feature type="domain" description="Lipid/polyisoprenoid-binding YceI-like" evidence="3">
    <location>
        <begin position="62"/>
        <end position="233"/>
    </location>
</feature>
<dbReference type="EMBL" id="JASNVP010000002">
    <property type="protein sequence ID" value="MDK4325487.1"/>
    <property type="molecule type" value="Genomic_DNA"/>
</dbReference>
<evidence type="ECO:0000313" key="5">
    <source>
        <dbReference type="Proteomes" id="UP001226160"/>
    </source>
</evidence>
<proteinExistence type="inferred from homology"/>
<protein>
    <submittedName>
        <fullName evidence="4">YceI family protein</fullName>
    </submittedName>
</protein>
<organism evidence="4 5">
    <name type="scientific">Corynebacterium propinquum</name>
    <dbReference type="NCBI Taxonomy" id="43769"/>
    <lineage>
        <taxon>Bacteria</taxon>
        <taxon>Bacillati</taxon>
        <taxon>Actinomycetota</taxon>
        <taxon>Actinomycetes</taxon>
        <taxon>Mycobacteriales</taxon>
        <taxon>Corynebacteriaceae</taxon>
        <taxon>Corynebacterium</taxon>
    </lineage>
</organism>
<name>A0AAP4BYG6_9CORY</name>
<evidence type="ECO:0000313" key="4">
    <source>
        <dbReference type="EMBL" id="MDK4325487.1"/>
    </source>
</evidence>
<reference evidence="4" key="1">
    <citation type="submission" date="2023-05" db="EMBL/GenBank/DDBJ databases">
        <title>Metabolic capabilities are highly conserved among human nasal-associated Corynebacterium species in pangenomic analyses.</title>
        <authorList>
            <person name="Tran T.H."/>
            <person name="Roberts A.Q."/>
            <person name="Escapa I.F."/>
            <person name="Gao W."/>
            <person name="Conlan S."/>
            <person name="Kong H."/>
            <person name="Segre J.A."/>
            <person name="Kelly M.S."/>
            <person name="Lemon K.P."/>
        </authorList>
    </citation>
    <scope>NUCLEOTIDE SEQUENCE</scope>
    <source>
        <strain evidence="4">KPL2654</strain>
    </source>
</reference>
<dbReference type="Proteomes" id="UP001226160">
    <property type="component" value="Unassembled WGS sequence"/>
</dbReference>
<feature type="transmembrane region" description="Helical" evidence="2">
    <location>
        <begin position="12"/>
        <end position="34"/>
    </location>
</feature>
<dbReference type="PANTHER" id="PTHR34406:SF1">
    <property type="entry name" value="PROTEIN YCEI"/>
    <property type="match status" value="1"/>
</dbReference>
<accession>A0AAP4BYG6</accession>
<dbReference type="InterPro" id="IPR007372">
    <property type="entry name" value="Lipid/polyisoprenoid-bd_YceI"/>
</dbReference>
<dbReference type="InterPro" id="IPR036761">
    <property type="entry name" value="TTHA0802/YceI-like_sf"/>
</dbReference>
<dbReference type="AlphaFoldDB" id="A0AAP4BYG6"/>
<keyword evidence="2" id="KW-1133">Transmembrane helix</keyword>